<evidence type="ECO:0000256" key="1">
    <source>
        <dbReference type="SAM" id="MobiDB-lite"/>
    </source>
</evidence>
<evidence type="ECO:0000313" key="3">
    <source>
        <dbReference type="Proteomes" id="UP000070258"/>
    </source>
</evidence>
<sequence length="64" mass="6427">MSNIDQILAEPLDATSSPEGEFGVTAGIIARKLAARTSSSPGPPTAAARSATRRATATVSVSLT</sequence>
<reference evidence="3" key="1">
    <citation type="submission" date="2016-02" db="EMBL/GenBank/DDBJ databases">
        <authorList>
            <person name="Wen L."/>
            <person name="He K."/>
            <person name="Yang H."/>
        </authorList>
    </citation>
    <scope>NUCLEOTIDE SEQUENCE [LARGE SCALE GENOMIC DNA]</scope>
    <source>
        <strain evidence="3">JCM 15929</strain>
    </source>
</reference>
<proteinExistence type="predicted"/>
<dbReference type="Proteomes" id="UP000070258">
    <property type="component" value="Unassembled WGS sequence"/>
</dbReference>
<feature type="region of interest" description="Disordered" evidence="1">
    <location>
        <begin position="1"/>
        <end position="20"/>
    </location>
</feature>
<gene>
    <name evidence="2" type="ORF">AXK60_08465</name>
</gene>
<protein>
    <submittedName>
        <fullName evidence="2">Uncharacterized protein</fullName>
    </submittedName>
</protein>
<organism evidence="2 3">
    <name type="scientific">Tsukamurella pseudospumae</name>
    <dbReference type="NCBI Taxonomy" id="239498"/>
    <lineage>
        <taxon>Bacteria</taxon>
        <taxon>Bacillati</taxon>
        <taxon>Actinomycetota</taxon>
        <taxon>Actinomycetes</taxon>
        <taxon>Mycobacteriales</taxon>
        <taxon>Tsukamurellaceae</taxon>
        <taxon>Tsukamurella</taxon>
    </lineage>
</organism>
<accession>A0A138AEA2</accession>
<name>A0A138AEA2_9ACTN</name>
<dbReference type="AlphaFoldDB" id="A0A138AEA2"/>
<dbReference type="EMBL" id="LSRF01000044">
    <property type="protein sequence ID" value="KXP08697.1"/>
    <property type="molecule type" value="Genomic_DNA"/>
</dbReference>
<evidence type="ECO:0000313" key="2">
    <source>
        <dbReference type="EMBL" id="KXP08697.1"/>
    </source>
</evidence>
<comment type="caution">
    <text evidence="2">The sequence shown here is derived from an EMBL/GenBank/DDBJ whole genome shotgun (WGS) entry which is preliminary data.</text>
</comment>
<dbReference type="RefSeq" id="WP_068571573.1">
    <property type="nucleotide sequence ID" value="NZ_LSRF01000044.1"/>
</dbReference>
<feature type="compositionally biased region" description="Low complexity" evidence="1">
    <location>
        <begin position="35"/>
        <end position="58"/>
    </location>
</feature>
<feature type="region of interest" description="Disordered" evidence="1">
    <location>
        <begin position="35"/>
        <end position="64"/>
    </location>
</feature>